<dbReference type="GO" id="GO:0005829">
    <property type="term" value="C:cytosol"/>
    <property type="evidence" value="ECO:0007669"/>
    <property type="project" value="TreeGrafter"/>
</dbReference>
<name>A0A1F6DE82_9BACT</name>
<dbReference type="GO" id="GO:0006979">
    <property type="term" value="P:response to oxidative stress"/>
    <property type="evidence" value="ECO:0007669"/>
    <property type="project" value="TreeGrafter"/>
</dbReference>
<keyword evidence="1" id="KW-0575">Peroxidase</keyword>
<dbReference type="GO" id="GO:0008379">
    <property type="term" value="F:thioredoxin peroxidase activity"/>
    <property type="evidence" value="ECO:0007669"/>
    <property type="project" value="TreeGrafter"/>
</dbReference>
<evidence type="ECO:0000256" key="2">
    <source>
        <dbReference type="ARBA" id="ARBA00022862"/>
    </source>
</evidence>
<protein>
    <submittedName>
        <fullName evidence="7">Peroxiredoxin</fullName>
    </submittedName>
</protein>
<sequence>MGEVVPEDLAFEVFHEGKISPKTFADFRGSWTVLLFYPADFTFVCPTELEDMQSLYTDFKKEGAEVLSMSTDTAFAHKVWKEVSPTMKMLEYPMGADSSHAVAEAFEVLIPENGLAQRGTFVISPEGVIKTIEITDGSIGRSAKDTLRKLKAAKFTASHPGNVCPANFDDGSDSLAPSVDLVGKI</sequence>
<dbReference type="Pfam" id="PF00578">
    <property type="entry name" value="AhpC-TSA"/>
    <property type="match status" value="1"/>
</dbReference>
<dbReference type="InterPro" id="IPR024706">
    <property type="entry name" value="Peroxiredoxin_AhpC-typ"/>
</dbReference>
<dbReference type="Gene3D" id="3.40.30.10">
    <property type="entry name" value="Glutaredoxin"/>
    <property type="match status" value="1"/>
</dbReference>
<evidence type="ECO:0000256" key="4">
    <source>
        <dbReference type="ARBA" id="ARBA00023284"/>
    </source>
</evidence>
<comment type="caution">
    <text evidence="7">The sequence shown here is derived from an EMBL/GenBank/DDBJ whole genome shotgun (WGS) entry which is preliminary data.</text>
</comment>
<evidence type="ECO:0000256" key="3">
    <source>
        <dbReference type="ARBA" id="ARBA00023002"/>
    </source>
</evidence>
<evidence type="ECO:0000313" key="7">
    <source>
        <dbReference type="EMBL" id="OGG59676.1"/>
    </source>
</evidence>
<dbReference type="InterPro" id="IPR050217">
    <property type="entry name" value="Peroxiredoxin"/>
</dbReference>
<evidence type="ECO:0000256" key="1">
    <source>
        <dbReference type="ARBA" id="ARBA00022559"/>
    </source>
</evidence>
<dbReference type="Proteomes" id="UP000178794">
    <property type="component" value="Unassembled WGS sequence"/>
</dbReference>
<dbReference type="PROSITE" id="PS51352">
    <property type="entry name" value="THIOREDOXIN_2"/>
    <property type="match status" value="1"/>
</dbReference>
<dbReference type="InterPro" id="IPR000866">
    <property type="entry name" value="AhpC/TSA"/>
</dbReference>
<keyword evidence="2" id="KW-0049">Antioxidant</keyword>
<feature type="active site" description="Cysteine sulfenic acid (-SOH) intermediate; for peroxidase activity" evidence="5">
    <location>
        <position position="45"/>
    </location>
</feature>
<evidence type="ECO:0000259" key="6">
    <source>
        <dbReference type="PROSITE" id="PS51352"/>
    </source>
</evidence>
<dbReference type="GO" id="GO:0033554">
    <property type="term" value="P:cellular response to stress"/>
    <property type="evidence" value="ECO:0007669"/>
    <property type="project" value="TreeGrafter"/>
</dbReference>
<dbReference type="SUPFAM" id="SSF52833">
    <property type="entry name" value="Thioredoxin-like"/>
    <property type="match status" value="1"/>
</dbReference>
<keyword evidence="4" id="KW-0676">Redox-active center</keyword>
<organism evidence="7 8">
    <name type="scientific">Candidatus Kaiserbacteria bacterium RIFCSPHIGHO2_02_FULL_50_50</name>
    <dbReference type="NCBI Taxonomy" id="1798492"/>
    <lineage>
        <taxon>Bacteria</taxon>
        <taxon>Candidatus Kaiseribacteriota</taxon>
    </lineage>
</organism>
<gene>
    <name evidence="7" type="ORF">A3C89_00335</name>
</gene>
<dbReference type="PIRSF" id="PIRSF000239">
    <property type="entry name" value="AHPC"/>
    <property type="match status" value="1"/>
</dbReference>
<dbReference type="PANTHER" id="PTHR10681:SF121">
    <property type="entry name" value="ALKYL HYDROPEROXIDE REDUCTASE C"/>
    <property type="match status" value="1"/>
</dbReference>
<dbReference type="AlphaFoldDB" id="A0A1F6DE82"/>
<reference evidence="7 8" key="1">
    <citation type="journal article" date="2016" name="Nat. Commun.">
        <title>Thousands of microbial genomes shed light on interconnected biogeochemical processes in an aquifer system.</title>
        <authorList>
            <person name="Anantharaman K."/>
            <person name="Brown C.T."/>
            <person name="Hug L.A."/>
            <person name="Sharon I."/>
            <person name="Castelle C.J."/>
            <person name="Probst A.J."/>
            <person name="Thomas B.C."/>
            <person name="Singh A."/>
            <person name="Wilkins M.J."/>
            <person name="Karaoz U."/>
            <person name="Brodie E.L."/>
            <person name="Williams K.H."/>
            <person name="Hubbard S.S."/>
            <person name="Banfield J.F."/>
        </authorList>
    </citation>
    <scope>NUCLEOTIDE SEQUENCE [LARGE SCALE GENOMIC DNA]</scope>
</reference>
<feature type="domain" description="Thioredoxin" evidence="6">
    <location>
        <begin position="1"/>
        <end position="155"/>
    </location>
</feature>
<dbReference type="GO" id="GO:0045454">
    <property type="term" value="P:cell redox homeostasis"/>
    <property type="evidence" value="ECO:0007669"/>
    <property type="project" value="TreeGrafter"/>
</dbReference>
<dbReference type="CDD" id="cd03015">
    <property type="entry name" value="PRX_Typ2cys"/>
    <property type="match status" value="1"/>
</dbReference>
<proteinExistence type="predicted"/>
<dbReference type="InterPro" id="IPR036249">
    <property type="entry name" value="Thioredoxin-like_sf"/>
</dbReference>
<evidence type="ECO:0000313" key="8">
    <source>
        <dbReference type="Proteomes" id="UP000178794"/>
    </source>
</evidence>
<evidence type="ECO:0000256" key="5">
    <source>
        <dbReference type="PIRSR" id="PIRSR000239-1"/>
    </source>
</evidence>
<dbReference type="InterPro" id="IPR013766">
    <property type="entry name" value="Thioredoxin_domain"/>
</dbReference>
<dbReference type="GO" id="GO:0042744">
    <property type="term" value="P:hydrogen peroxide catabolic process"/>
    <property type="evidence" value="ECO:0007669"/>
    <property type="project" value="TreeGrafter"/>
</dbReference>
<dbReference type="PANTHER" id="PTHR10681">
    <property type="entry name" value="THIOREDOXIN PEROXIDASE"/>
    <property type="match status" value="1"/>
</dbReference>
<accession>A0A1F6DE82</accession>
<keyword evidence="3" id="KW-0560">Oxidoreductase</keyword>
<dbReference type="EMBL" id="MFLF01000013">
    <property type="protein sequence ID" value="OGG59676.1"/>
    <property type="molecule type" value="Genomic_DNA"/>
</dbReference>
<dbReference type="STRING" id="1798492.A3C89_00335"/>